<dbReference type="Proteomes" id="UP001220225">
    <property type="component" value="Unassembled WGS sequence"/>
</dbReference>
<evidence type="ECO:0000313" key="2">
    <source>
        <dbReference type="Proteomes" id="UP001220225"/>
    </source>
</evidence>
<evidence type="ECO:0000313" key="1">
    <source>
        <dbReference type="EMBL" id="MDC9597546.1"/>
    </source>
</evidence>
<protein>
    <submittedName>
        <fullName evidence="1">Uncharacterized protein</fullName>
    </submittedName>
</protein>
<dbReference type="EMBL" id="JAQRFN010000014">
    <property type="protein sequence ID" value="MDC9597546.1"/>
    <property type="molecule type" value="Genomic_DNA"/>
</dbReference>
<name>A0ABT5LUW8_9GAMM</name>
<accession>A0ABT5LUW8</accession>
<sequence>MKMNQREDNVSILAGNSRAYYNDDGEIVVEAQLKAFEAALLFAKRRQEKSGQLPKISVAFDHRGIFRLQFLSENLTNSQKRNPRLSQLHTSIVNVFQSISEKHQIPLSEIRVIHEDSARQHMVHTLSLREIPETVKQRMVSKTLADSKPQTSDDLYEEPTQKLTCAAITKEYFERAAGDSQDTDAILEVFFEDCEWSRSLAYVRGIQLSHMLGVSTSIRLNLVNEAGEVSQGNIVKA</sequence>
<organism evidence="1 2">
    <name type="scientific">Xenorhabdus anantnagensis</name>
    <dbReference type="NCBI Taxonomy" id="3025875"/>
    <lineage>
        <taxon>Bacteria</taxon>
        <taxon>Pseudomonadati</taxon>
        <taxon>Pseudomonadota</taxon>
        <taxon>Gammaproteobacteria</taxon>
        <taxon>Enterobacterales</taxon>
        <taxon>Morganellaceae</taxon>
        <taxon>Xenorhabdus</taxon>
    </lineage>
</organism>
<proteinExistence type="predicted"/>
<gene>
    <name evidence="1" type="ORF">PSI14_11950</name>
</gene>
<comment type="caution">
    <text evidence="1">The sequence shown here is derived from an EMBL/GenBank/DDBJ whole genome shotgun (WGS) entry which is preliminary data.</text>
</comment>
<keyword evidence="2" id="KW-1185">Reference proteome</keyword>
<reference evidence="1 2" key="1">
    <citation type="submission" date="2023-02" db="EMBL/GenBank/DDBJ databases">
        <title>Entomopathogenic bacteria.</title>
        <authorList>
            <person name="Machado R.A."/>
        </authorList>
    </citation>
    <scope>NUCLEOTIDE SEQUENCE [LARGE SCALE GENOMIC DNA]</scope>
    <source>
        <strain evidence="1 2">XENO-2</strain>
    </source>
</reference>